<evidence type="ECO:0008006" key="3">
    <source>
        <dbReference type="Google" id="ProtNLM"/>
    </source>
</evidence>
<dbReference type="SUPFAM" id="SSF50978">
    <property type="entry name" value="WD40 repeat-like"/>
    <property type="match status" value="1"/>
</dbReference>
<sequence>MPLCLHHQQPIAEITLIQFPTEELQLFCSKCPKSQDGSLEIVQILDRLSKIQIEDESNVENYLNFLSNRINAIKQEFLQVIESFSKQVKDQIKFFKQQIITPETINYYSSIQQFTSEDLKQLSTLFALNFRLDNHSFSYNKTNSIIQQQIIILHNKIKKVNQLKIQIENSFNPDYQTQSSIQTDEEDCFNEKPTGYKNYIEKDRIQYSQQIRGIEFSVDNQYVFAHSHELPLTAFKIVNNKLTAYQKLEQKSQNISSIACSKMVNRIYVVSDKYLEVYEENQQNHWTHIKQFEMLQTIHLIQISMSELIGLTLKNIVMLWPQQGNEERNKISLPQKHKKIVRSISFNYNSSFLLTACEDILVIWKISNSNQIEIYQCFENQSIIYAQFSDSVKNIFCAVNRFGNRAFWKPDIQGLFYEAQAIYSSSSTFGCTIKFRLNSKLIIIGNHSIQLFEEDQQNDNEWIVKQQIKVNCWNLDVSKDAKYIVADDFRNLCLYVREE</sequence>
<dbReference type="Proteomes" id="UP000000600">
    <property type="component" value="Unassembled WGS sequence"/>
</dbReference>
<protein>
    <recommendedName>
        <fullName evidence="3">Anaphase-promoting complex subunit 4 WD40 domain-containing protein</fullName>
    </recommendedName>
</protein>
<keyword evidence="2" id="KW-1185">Reference proteome</keyword>
<dbReference type="InterPro" id="IPR036322">
    <property type="entry name" value="WD40_repeat_dom_sf"/>
</dbReference>
<dbReference type="RefSeq" id="XP_001426609.1">
    <property type="nucleotide sequence ID" value="XM_001426572.1"/>
</dbReference>
<dbReference type="EMBL" id="CT868001">
    <property type="protein sequence ID" value="CAK59211.1"/>
    <property type="molecule type" value="Genomic_DNA"/>
</dbReference>
<dbReference type="KEGG" id="ptm:GSPATT00029842001"/>
<dbReference type="GeneID" id="5012393"/>
<dbReference type="InParanoid" id="A0BKZ4"/>
<name>A0BKZ4_PARTE</name>
<dbReference type="OrthoDB" id="295214at2759"/>
<gene>
    <name evidence="1" type="ORF">GSPATT00029842001</name>
</gene>
<dbReference type="OMA" id="QIRGIEF"/>
<reference evidence="1 2" key="1">
    <citation type="journal article" date="2006" name="Nature">
        <title>Global trends of whole-genome duplications revealed by the ciliate Paramecium tetraurelia.</title>
        <authorList>
            <consortium name="Genoscope"/>
            <person name="Aury J.-M."/>
            <person name="Jaillon O."/>
            <person name="Duret L."/>
            <person name="Noel B."/>
            <person name="Jubin C."/>
            <person name="Porcel B.M."/>
            <person name="Segurens B."/>
            <person name="Daubin V."/>
            <person name="Anthouard V."/>
            <person name="Aiach N."/>
            <person name="Arnaiz O."/>
            <person name="Billaut A."/>
            <person name="Beisson J."/>
            <person name="Blanc I."/>
            <person name="Bouhouche K."/>
            <person name="Camara F."/>
            <person name="Duharcourt S."/>
            <person name="Guigo R."/>
            <person name="Gogendeau D."/>
            <person name="Katinka M."/>
            <person name="Keller A.-M."/>
            <person name="Kissmehl R."/>
            <person name="Klotz C."/>
            <person name="Koll F."/>
            <person name="Le Moue A."/>
            <person name="Lepere C."/>
            <person name="Malinsky S."/>
            <person name="Nowacki M."/>
            <person name="Nowak J.K."/>
            <person name="Plattner H."/>
            <person name="Poulain J."/>
            <person name="Ruiz F."/>
            <person name="Serrano V."/>
            <person name="Zagulski M."/>
            <person name="Dessen P."/>
            <person name="Betermier M."/>
            <person name="Weissenbach J."/>
            <person name="Scarpelli C."/>
            <person name="Schachter V."/>
            <person name="Sperling L."/>
            <person name="Meyer E."/>
            <person name="Cohen J."/>
            <person name="Wincker P."/>
        </authorList>
    </citation>
    <scope>NUCLEOTIDE SEQUENCE [LARGE SCALE GENOMIC DNA]</scope>
    <source>
        <strain evidence="1 2">Stock d4-2</strain>
    </source>
</reference>
<evidence type="ECO:0000313" key="2">
    <source>
        <dbReference type="Proteomes" id="UP000000600"/>
    </source>
</evidence>
<evidence type="ECO:0000313" key="1">
    <source>
        <dbReference type="EMBL" id="CAK59211.1"/>
    </source>
</evidence>
<dbReference type="Gene3D" id="2.130.10.10">
    <property type="entry name" value="YVTN repeat-like/Quinoprotein amine dehydrogenase"/>
    <property type="match status" value="1"/>
</dbReference>
<dbReference type="InterPro" id="IPR015943">
    <property type="entry name" value="WD40/YVTN_repeat-like_dom_sf"/>
</dbReference>
<proteinExistence type="predicted"/>
<dbReference type="HOGENOM" id="CLU_546859_0_0_1"/>
<dbReference type="AlphaFoldDB" id="A0BKZ4"/>
<accession>A0BKZ4</accession>
<organism evidence="1 2">
    <name type="scientific">Paramecium tetraurelia</name>
    <dbReference type="NCBI Taxonomy" id="5888"/>
    <lineage>
        <taxon>Eukaryota</taxon>
        <taxon>Sar</taxon>
        <taxon>Alveolata</taxon>
        <taxon>Ciliophora</taxon>
        <taxon>Intramacronucleata</taxon>
        <taxon>Oligohymenophorea</taxon>
        <taxon>Peniculida</taxon>
        <taxon>Parameciidae</taxon>
        <taxon>Paramecium</taxon>
    </lineage>
</organism>